<gene>
    <name evidence="9" type="ORF">MGWOODY_Tha891</name>
</gene>
<feature type="domain" description="Cytidyltransferase-like" evidence="8">
    <location>
        <begin position="12"/>
        <end position="187"/>
    </location>
</feature>
<keyword evidence="2" id="KW-0662">Pyridine nucleotide biosynthesis</keyword>
<dbReference type="PANTHER" id="PTHR39321">
    <property type="entry name" value="NICOTINATE-NUCLEOTIDE ADENYLYLTRANSFERASE-RELATED"/>
    <property type="match status" value="1"/>
</dbReference>
<keyword evidence="4 9" id="KW-0548">Nucleotidyltransferase</keyword>
<keyword evidence="3 9" id="KW-0808">Transferase</keyword>
<evidence type="ECO:0000256" key="2">
    <source>
        <dbReference type="ARBA" id="ARBA00022642"/>
    </source>
</evidence>
<dbReference type="NCBIfam" id="NF000839">
    <property type="entry name" value="PRK00071.1-1"/>
    <property type="match status" value="1"/>
</dbReference>
<dbReference type="EMBL" id="CZQC01000005">
    <property type="protein sequence ID" value="CUS40200.1"/>
    <property type="molecule type" value="Genomic_DNA"/>
</dbReference>
<dbReference type="GO" id="GO:0004515">
    <property type="term" value="F:nicotinate-nucleotide adenylyltransferase activity"/>
    <property type="evidence" value="ECO:0007669"/>
    <property type="project" value="UniProtKB-EC"/>
</dbReference>
<dbReference type="GO" id="GO:0005524">
    <property type="term" value="F:ATP binding"/>
    <property type="evidence" value="ECO:0007669"/>
    <property type="project" value="UniProtKB-KW"/>
</dbReference>
<evidence type="ECO:0000256" key="1">
    <source>
        <dbReference type="ARBA" id="ARBA00004790"/>
    </source>
</evidence>
<keyword evidence="7" id="KW-0520">NAD</keyword>
<accession>A0A160T866</accession>
<evidence type="ECO:0000256" key="4">
    <source>
        <dbReference type="ARBA" id="ARBA00022695"/>
    </source>
</evidence>
<protein>
    <submittedName>
        <fullName evidence="9">Nicotinate-nucleotide adenylyltransferase</fullName>
        <ecNumber evidence="9">2.7.7.18</ecNumber>
    </submittedName>
</protein>
<dbReference type="UniPathway" id="UPA00253"/>
<dbReference type="NCBIfam" id="TIGR00125">
    <property type="entry name" value="cyt_tran_rel"/>
    <property type="match status" value="1"/>
</dbReference>
<evidence type="ECO:0000256" key="6">
    <source>
        <dbReference type="ARBA" id="ARBA00022840"/>
    </source>
</evidence>
<dbReference type="NCBIfam" id="TIGR00482">
    <property type="entry name" value="nicotinate (nicotinamide) nucleotide adenylyltransferase"/>
    <property type="match status" value="1"/>
</dbReference>
<dbReference type="InterPro" id="IPR014729">
    <property type="entry name" value="Rossmann-like_a/b/a_fold"/>
</dbReference>
<evidence type="ECO:0000256" key="5">
    <source>
        <dbReference type="ARBA" id="ARBA00022741"/>
    </source>
</evidence>
<organism evidence="9">
    <name type="scientific">hydrothermal vent metagenome</name>
    <dbReference type="NCBI Taxonomy" id="652676"/>
    <lineage>
        <taxon>unclassified sequences</taxon>
        <taxon>metagenomes</taxon>
        <taxon>ecological metagenomes</taxon>
    </lineage>
</organism>
<evidence type="ECO:0000313" key="9">
    <source>
        <dbReference type="EMBL" id="CUS40200.1"/>
    </source>
</evidence>
<dbReference type="EC" id="2.7.7.18" evidence="9"/>
<keyword evidence="5" id="KW-0547">Nucleotide-binding</keyword>
<reference evidence="9" key="1">
    <citation type="submission" date="2015-10" db="EMBL/GenBank/DDBJ databases">
        <authorList>
            <person name="Gilbert D.G."/>
        </authorList>
    </citation>
    <scope>NUCLEOTIDE SEQUENCE</scope>
</reference>
<dbReference type="GO" id="GO:0009435">
    <property type="term" value="P:NAD+ biosynthetic process"/>
    <property type="evidence" value="ECO:0007669"/>
    <property type="project" value="UniProtKB-UniPathway"/>
</dbReference>
<dbReference type="AlphaFoldDB" id="A0A160T866"/>
<dbReference type="InterPro" id="IPR004821">
    <property type="entry name" value="Cyt_trans-like"/>
</dbReference>
<comment type="pathway">
    <text evidence="1">Cofactor biosynthesis; NAD(+) biosynthesis.</text>
</comment>
<dbReference type="CDD" id="cd02165">
    <property type="entry name" value="NMNAT"/>
    <property type="match status" value="1"/>
</dbReference>
<sequence>MKSVSNPKSLAILGGTFDPVHIGHLRIALQLRQLGFAAVWLMPNATPPHRPQPQATAEQRLAMLRLATQSLDGIEVCDLELLRDAPSYSADTLNLLRQQYADCAITWVMGTDAWNSFDQWQKPEVILECANVLVISRPGDKIKAMGWQHQQAVLRRAESRGLRDSHHGAIAFQAWPELDISASDLRQAIKQGDNVTFLTPDAVLEYINQHKLYR</sequence>
<name>A0A160T866_9ZZZZ</name>
<proteinExistence type="inferred from homology"/>
<dbReference type="HAMAP" id="MF_00244">
    <property type="entry name" value="NaMN_adenylyltr"/>
    <property type="match status" value="1"/>
</dbReference>
<evidence type="ECO:0000259" key="8">
    <source>
        <dbReference type="Pfam" id="PF01467"/>
    </source>
</evidence>
<dbReference type="Gene3D" id="3.40.50.620">
    <property type="entry name" value="HUPs"/>
    <property type="match status" value="1"/>
</dbReference>
<dbReference type="PANTHER" id="PTHR39321:SF3">
    <property type="entry name" value="PHOSPHOPANTETHEINE ADENYLYLTRANSFERASE"/>
    <property type="match status" value="1"/>
</dbReference>
<dbReference type="SUPFAM" id="SSF52374">
    <property type="entry name" value="Nucleotidylyl transferase"/>
    <property type="match status" value="1"/>
</dbReference>
<evidence type="ECO:0000256" key="7">
    <source>
        <dbReference type="ARBA" id="ARBA00023027"/>
    </source>
</evidence>
<evidence type="ECO:0000256" key="3">
    <source>
        <dbReference type="ARBA" id="ARBA00022679"/>
    </source>
</evidence>
<dbReference type="InterPro" id="IPR005248">
    <property type="entry name" value="NadD/NMNAT"/>
</dbReference>
<dbReference type="Pfam" id="PF01467">
    <property type="entry name" value="CTP_transf_like"/>
    <property type="match status" value="1"/>
</dbReference>
<keyword evidence="6" id="KW-0067">ATP-binding</keyword>